<evidence type="ECO:0000313" key="4">
    <source>
        <dbReference type="Proteomes" id="UP000322000"/>
    </source>
</evidence>
<feature type="compositionally biased region" description="Polar residues" evidence="2">
    <location>
        <begin position="719"/>
        <end position="729"/>
    </location>
</feature>
<gene>
    <name evidence="5 6" type="primary">LOC113496189</name>
</gene>
<feature type="region of interest" description="Disordered" evidence="2">
    <location>
        <begin position="4168"/>
        <end position="4196"/>
    </location>
</feature>
<feature type="compositionally biased region" description="Polar residues" evidence="2">
    <location>
        <begin position="4337"/>
        <end position="4346"/>
    </location>
</feature>
<feature type="region of interest" description="Disordered" evidence="2">
    <location>
        <begin position="2725"/>
        <end position="2755"/>
    </location>
</feature>
<feature type="region of interest" description="Disordered" evidence="2">
    <location>
        <begin position="1"/>
        <end position="26"/>
    </location>
</feature>
<feature type="region of interest" description="Disordered" evidence="2">
    <location>
        <begin position="1707"/>
        <end position="1733"/>
    </location>
</feature>
<feature type="compositionally biased region" description="Polar residues" evidence="2">
    <location>
        <begin position="2459"/>
        <end position="2474"/>
    </location>
</feature>
<feature type="region of interest" description="Disordered" evidence="2">
    <location>
        <begin position="2868"/>
        <end position="2909"/>
    </location>
</feature>
<evidence type="ECO:0000313" key="6">
    <source>
        <dbReference type="RefSeq" id="XP_026731139.1"/>
    </source>
</evidence>
<feature type="region of interest" description="Disordered" evidence="2">
    <location>
        <begin position="3590"/>
        <end position="3614"/>
    </location>
</feature>
<feature type="compositionally biased region" description="Basic and acidic residues" evidence="2">
    <location>
        <begin position="1113"/>
        <end position="1123"/>
    </location>
</feature>
<feature type="region of interest" description="Disordered" evidence="2">
    <location>
        <begin position="163"/>
        <end position="183"/>
    </location>
</feature>
<feature type="domain" description="C2H2-type" evidence="3">
    <location>
        <begin position="3819"/>
        <end position="3848"/>
    </location>
</feature>
<protein>
    <submittedName>
        <fullName evidence="5 6">Uncharacterized protein LOC113496189</fullName>
    </submittedName>
</protein>
<feature type="compositionally biased region" description="Basic and acidic residues" evidence="2">
    <location>
        <begin position="171"/>
        <end position="183"/>
    </location>
</feature>
<feature type="compositionally biased region" description="Basic and acidic residues" evidence="2">
    <location>
        <begin position="3780"/>
        <end position="3789"/>
    </location>
</feature>
<dbReference type="Proteomes" id="UP000322000">
    <property type="component" value="Chromosome 7"/>
</dbReference>
<dbReference type="PROSITE" id="PS50157">
    <property type="entry name" value="ZINC_FINGER_C2H2_2"/>
    <property type="match status" value="3"/>
</dbReference>
<feature type="compositionally biased region" description="Basic and acidic residues" evidence="2">
    <location>
        <begin position="4587"/>
        <end position="4598"/>
    </location>
</feature>
<feature type="region of interest" description="Disordered" evidence="2">
    <location>
        <begin position="3281"/>
        <end position="3301"/>
    </location>
</feature>
<organism evidence="4 5">
    <name type="scientific">Trichoplusia ni</name>
    <name type="common">Cabbage looper</name>
    <dbReference type="NCBI Taxonomy" id="7111"/>
    <lineage>
        <taxon>Eukaryota</taxon>
        <taxon>Metazoa</taxon>
        <taxon>Ecdysozoa</taxon>
        <taxon>Arthropoda</taxon>
        <taxon>Hexapoda</taxon>
        <taxon>Insecta</taxon>
        <taxon>Pterygota</taxon>
        <taxon>Neoptera</taxon>
        <taxon>Endopterygota</taxon>
        <taxon>Lepidoptera</taxon>
        <taxon>Glossata</taxon>
        <taxon>Ditrysia</taxon>
        <taxon>Noctuoidea</taxon>
        <taxon>Noctuidae</taxon>
        <taxon>Plusiinae</taxon>
        <taxon>Trichoplusia</taxon>
    </lineage>
</organism>
<feature type="region of interest" description="Disordered" evidence="2">
    <location>
        <begin position="3636"/>
        <end position="3659"/>
    </location>
</feature>
<accession>A0A7E5VRZ4</accession>
<feature type="compositionally biased region" description="Basic and acidic residues" evidence="2">
    <location>
        <begin position="1589"/>
        <end position="1598"/>
    </location>
</feature>
<dbReference type="GO" id="GO:0008270">
    <property type="term" value="F:zinc ion binding"/>
    <property type="evidence" value="ECO:0007669"/>
    <property type="project" value="UniProtKB-KW"/>
</dbReference>
<dbReference type="KEGG" id="tnl:113496189"/>
<dbReference type="SUPFAM" id="SSF141571">
    <property type="entry name" value="Pentapeptide repeat-like"/>
    <property type="match status" value="1"/>
</dbReference>
<feature type="region of interest" description="Disordered" evidence="2">
    <location>
        <begin position="2981"/>
        <end position="3093"/>
    </location>
</feature>
<evidence type="ECO:0000256" key="2">
    <source>
        <dbReference type="SAM" id="MobiDB-lite"/>
    </source>
</evidence>
<feature type="compositionally biased region" description="Low complexity" evidence="2">
    <location>
        <begin position="842"/>
        <end position="853"/>
    </location>
</feature>
<feature type="compositionally biased region" description="Basic and acidic residues" evidence="2">
    <location>
        <begin position="4461"/>
        <end position="4480"/>
    </location>
</feature>
<feature type="compositionally biased region" description="Polar residues" evidence="2">
    <location>
        <begin position="1129"/>
        <end position="1138"/>
    </location>
</feature>
<feature type="compositionally biased region" description="Low complexity" evidence="2">
    <location>
        <begin position="982"/>
        <end position="995"/>
    </location>
</feature>
<feature type="compositionally biased region" description="Polar residues" evidence="2">
    <location>
        <begin position="4178"/>
        <end position="4191"/>
    </location>
</feature>
<feature type="region of interest" description="Disordered" evidence="2">
    <location>
        <begin position="4857"/>
        <end position="4876"/>
    </location>
</feature>
<feature type="region of interest" description="Disordered" evidence="2">
    <location>
        <begin position="4457"/>
        <end position="4845"/>
    </location>
</feature>
<feature type="region of interest" description="Disordered" evidence="2">
    <location>
        <begin position="976"/>
        <end position="997"/>
    </location>
</feature>
<feature type="compositionally biased region" description="Basic and acidic residues" evidence="2">
    <location>
        <begin position="4362"/>
        <end position="4381"/>
    </location>
</feature>
<feature type="compositionally biased region" description="Basic residues" evidence="2">
    <location>
        <begin position="4255"/>
        <end position="4270"/>
    </location>
</feature>
<feature type="compositionally biased region" description="Basic and acidic residues" evidence="2">
    <location>
        <begin position="755"/>
        <end position="768"/>
    </location>
</feature>
<feature type="region of interest" description="Disordered" evidence="2">
    <location>
        <begin position="3771"/>
        <end position="3793"/>
    </location>
</feature>
<evidence type="ECO:0000256" key="1">
    <source>
        <dbReference type="PROSITE-ProRule" id="PRU00042"/>
    </source>
</evidence>
<feature type="region of interest" description="Disordered" evidence="2">
    <location>
        <begin position="2379"/>
        <end position="2406"/>
    </location>
</feature>
<feature type="compositionally biased region" description="Polar residues" evidence="2">
    <location>
        <begin position="3288"/>
        <end position="3301"/>
    </location>
</feature>
<feature type="compositionally biased region" description="Acidic residues" evidence="2">
    <location>
        <begin position="4352"/>
        <end position="4361"/>
    </location>
</feature>
<feature type="compositionally biased region" description="Pro residues" evidence="2">
    <location>
        <begin position="2581"/>
        <end position="2594"/>
    </location>
</feature>
<feature type="region of interest" description="Disordered" evidence="2">
    <location>
        <begin position="2136"/>
        <end position="2157"/>
    </location>
</feature>
<feature type="region of interest" description="Disordered" evidence="2">
    <location>
        <begin position="4238"/>
        <end position="4276"/>
    </location>
</feature>
<keyword evidence="1" id="KW-0863">Zinc-finger</keyword>
<feature type="compositionally biased region" description="Basic and acidic residues" evidence="2">
    <location>
        <begin position="4624"/>
        <end position="4656"/>
    </location>
</feature>
<feature type="domain" description="C2H2-type" evidence="3">
    <location>
        <begin position="132"/>
        <end position="160"/>
    </location>
</feature>
<feature type="compositionally biased region" description="Basic residues" evidence="2">
    <location>
        <begin position="3054"/>
        <end position="3065"/>
    </location>
</feature>
<feature type="compositionally biased region" description="Basic and acidic residues" evidence="2">
    <location>
        <begin position="2991"/>
        <end position="3002"/>
    </location>
</feature>
<feature type="domain" description="C2H2-type" evidence="3">
    <location>
        <begin position="71"/>
        <end position="99"/>
    </location>
</feature>
<feature type="compositionally biased region" description="Low complexity" evidence="2">
    <location>
        <begin position="4527"/>
        <end position="4546"/>
    </location>
</feature>
<dbReference type="SMART" id="SM00355">
    <property type="entry name" value="ZnF_C2H2"/>
    <property type="match status" value="5"/>
</dbReference>
<keyword evidence="4" id="KW-1185">Reference proteome</keyword>
<feature type="compositionally biased region" description="Basic and acidic residues" evidence="2">
    <location>
        <begin position="4326"/>
        <end position="4336"/>
    </location>
</feature>
<sequence length="4876" mass="552203">MMNSTDDEPLSGLNGRLRPRRSTNSPLAKHVNRIEGKTIQDKPKRNSNLPKVCYKTDDGLNKSDSNSTPQFLCPYCDRKFASKQTVSKHARRMHLSTSRQDSFIACLYCNHTEAEGNDIIRHMVDSHPNQYFACLDCHARFPTTSDLAEHKLTVCEKQKPYRSKLRQKTGSQKEDNNIKDDFRNDKDYSDGFNGIVISCELKPSHVHDEADIEDNITTNLILPPSKNLGNNAIIEKNAVIVLDDIQWNKRIPANFSFHNTDADQILSRLGVVHRSPRTGESTKKDWIKSTDDNTQKFEKCFDTSFYSKVASNVQENLTKCLDGSFNFNPDLENTIKTRKAKNSVVINTAEGFPILLAFEQYSRNIFDSYLPRSIAPKHKWKWDNLENDRCVINPDQLKRDSHTNNCIITLVSSLDIWTQLCMRKKYEDKFNISHLEKKTDKQHAIDKELKEILESRELPTSSSQLVKYTQNSPPNRDGLDIPTYLGLAPSGPKYDLPPAVLSGEWVRPRCYVCCACGAQTRDSRALSTHISIQHPNAQVQHYEIVGEPLLNADILHHLYVPPSQMSNRTRPLRGIRDCTKCKKSVSLEELHQHMLDCAGDTPAVRRKCRYRPFGVRRRRPRLPDNLIRRKIRKDMRNRHKQKNLMRPRQKIRSEVGDAETIRKMIADLPAKRHRVMLNPMNPNLRPRRKLDKRGKLILKHRAANDETKSRKLRTVKDLNITSNSANTEPTNKEDQDQSVPNNDDEDNKPLKPRKRATDKNSRHNDNINRKAAINRARRKLQNSNDNNIELPEHNNAGTNNNSPTDQLPRNNEPPDRIDINSNQSGGRQHSGRGGHFNRGNEGTPPGRGRGANNRRNDDMRNNGPPAQNTPLKHSIARLTADCVTYDKTVQYHHMYLVPQECNNTRRHVPTGQQELFENEASDSRLDKPPLPYYQKVPIDPYANQKNKCNKPRKGLNDCIAMLKNKLVEPNSLDNITDTCDESIPSSDPNDSQNSDTAMNPAMLQPENAILNTSTASSVIENPVVNLLVSPTEHLSGQLSVTCGSDMIMNPGHRFYLQRPPIDHKIDPKPAEVFSRSVLPHDREIEIQYQNTISQQFALEQLTHGLGSRKEKRGIKEKNNETVRQKKLANKSQAGNKQQEAAIKRKSNRLRSNARRDSQQKLFGLPPQIEIIPQNTGAVTINSLHPIHSNHNQYSKVMISPSSDGHNNKNKQTIHLQNEILQAQSSEAHRDSKSPRRAEYHHKYEMSGGRLIENKTYQQNVGIEHRALIEPRQVSLPDHRSVAEQRIFAERTLTEHMIRSEQDLLTEIRTHPERSDQRLYPDPRALSEYRTISDPRPCGPESLSLAEQISILEQRSFNESRPFPDQRIYPEQPYPEHRTYPDQRFSDLRASYEQRPYSELRPHAEHSTFAEQRTRPEQRNYTDQIPYQEQMPYTDLRLLPDQRQQFEHRTLSEQMGYAEQSAYADQRTYSESRAYTKQRIYPEQRAYPEHRTYQEQRTYPETMTCPEPGVYSEQRQFPEQRIYAEQRSLSEQMSYTEQRLLAEKNSDQHVLHDQMLPPEQRPITSRRSSKEKRSVSERRASNEHWTSYEQRPHNDKSTASEHTTYQENRTCDLRSITEQTEALEKRIANEHRVLNEQRSSVDRCMTDERRSSIEQRHSSERRLSSERRISGDRRISCERRLSNEQRLSSERRMSHELRLSCERRMSNELRNSSDRRMSSELQHSSERKLSSDLRNSIERRHSNELTTTIEQGSCNEQLDSNNQIPFIDQRSLMEQRSYREQLASNEESLHHQQWQTVERISIDQKARNDNADADFTGQLVQHNLNNEKALEDQLLLERRRLSEHRLTSEQNCHIVQQDLLNDGKELRDELLIEQKAFNDQQQSEMYMNPGIDDHVQSDVYHESSSTSNLIEGHPNRNLAHKITQEDYIENEYHEIPPAHASTTVESILSAPLDLSGKSLPMECSEDLSKHDSSIIINSYDMYETLDLSNKTTDKRIYDDNIESDNLVVDLRIKPSGPSSYHSNSIDLSARPATTDEYDNVTDLSMKNPERDFIPTDLSVRGILRNEPNIMSDHAEGFSIQDLSKRTSPEEVPEEAATAMETISDLPTDLSGKTTSNSVDIDGPEVKDIDISMSIDLTMDDDKPTTNSNTEDDKMSHDRTGDVKTKFVEHDLDSSVNIIKKDIESKKVYEVDVNAPQTKLNYSEPHLKTPEKSSVNTALHTSNIANTSSYQFDAVTAKSRNLLPSTSFVGSSINSRTNLKRPIHATTSALNVNPVVHSLPVYTLPNPVMSTTLNKHESTVPVYTLANACISVTKIDETNSPTITNTFLSVASTTIANTTSVYTLTGTTVGAPFNYGGISNSGLHSQVAQFVAPNDVALPMEKNHNNQTDPQNNIPHTETSITEEQDPETAKKIAMLPKELVEILGTMPADHRNQLLNILPQYVSKSTAGTKTNCEEKKSSNTRTTNSNEPQASTSKHVVSALENENLNIYGVTQNSHFLKNNLPCASQFLRSYNVDERRGAMSSYILQPPPPPPPLPQANFNLLPPPPPPPIVYGAPPPPPPSEACNSQPPPLITQKAEPLECPSPPPLPPLPPNSPPPLFEQLPAVIKVDGPAEDVKPPILVYTKKEEQDSDVNDRVDEYMSDSVESLQTNNNRDQKNEPESMVIDLTEDETPNINSDLLKIAEDLTKSIVVPPNVLKNYSTSVKTNLKTVNDKTASLRAVRIKAPSERNKPLAENKPHTKTTNELKDSASMTVNDTETQSCSKTTAEMQSPNLSKLIEPILAQNSVNANALLIIKQFQNSENEDIKSLALKISFAIQQAEISSTQHKKAKAVACPTAVVAVEPRPINCASQQLQQCKSNQLSETSIKNNQEQVQAVNPIADTKKDESDTQTSTIPEHDGIEMQQGAKKVNAEDTQNISVCSNNSESQGTSSQLSTMDVTNTPALKNPVDTFNGSFDEDSDDDISLAIIVKNREQLKNNMSALSEMTTPDQDLLKKENIKDSSSKSIINNLHPENSNESAESNYEYTQSKQDARHYENDIQGENSVEDKETARKQSIRSSRKRKNGQHTPENEQVEITETHEKIKRTNEVSEKEASKNNIVNKFLSDEVMIQNTEPVSAQLADRKSVTLPNINHDETNIPENYAAPCRALDSKVKRIAHVHKHKHRKRKRHIKTSKTTKNEDMDIAECSLPSDSKLKDENFSETNFIEINTHQTGIESHGHSHEISNLEDLSEHTKTDKRSKKLRKSKSLALDSIAQHSSNIASVDTDSDLCLDDDENQDNLLRRSSRGKSNNAENTLHMQYSSENYVPEVISENKPPITKKQLIFSKMMLDEDHQIEPQAHSTPDKDSNQIDEVCLNTNRDSPVTPVSSKTLDLHTDNKHSRNRDTSRETKYKKSLQARRKYDKRRFFDMDDEDIDTGNTETINNGPRSRLYSECSVNSESTNNTSEILPKTKNIEIDNFKDNKQEHEKLSENDNESKEIKDETYPLESLNKKLTTSAEKRKLTTSESDECDNFSKRKKLKSYSKKEQYGKGKPLHCRSKDKVSLASETRTTCYMPLAARRTRSKSVLVKTSSDDFDPYDIDLDDMIDTETSRPKNKQKAKIDSHKCNNNKSSSDLAKSYANKVIKTNKCIDSGDRKFDIRSEDNGSDSDDSSKSDVPLKKYIEEKERKSYHSNPKVTKKTFKVNQRSTIKGKNKCTKPRRRTLGAFNNVVKPNIPDDADERRSEQFMESFGFFSERKPRKSNLLASKKISETFHIIANDTDDSCYASKTRTNKRSLQNENKKSIEGRGAKPRRPIIKKKIIQNVPQVKEPVVVQPVPTYCKICEKQFLRSDNYLRHQMSLFHISKLSEIEMKMQTKPYYEQPNYLVFYKREIDKLKKLTKKLQRKRKKNPKYSKIKLPTLDEIVVTVQKLVRAEILKQPLEQQQQMQLQLAQRGLSRDEALFLDCCQLLKSNNDLNIINLNLANINLANVNLANVNLANLNLGNVNFANVNLANLNLANINVVPINIAQAVQMNPAYVGAAPANAGYISAAHVNAGYVGAGHVDVANVNVVQANAAQVNVGQANTDYVNAGQANASHIDANVDIEPNDFENDMHSYEGPSIVKEFDSLDKPARGDGDVDSITAKNILDSEEVRNLEKDLFSNFKANASSRQTKATIQRSISDVGLDQIDDRDVHPASCSSNLDKSNNQEIKTNREPTPLKVKVPAIKEKMYPDVIENIDMFEDKFDKIKRKCRSQAAAAKQVQVPIDQPTISNKGRKKPEKKKAKRNTKKSQSTQVLTKGALKGFDGIKVSIPTSEINMSGIVPPVAQPVNKKKKKTSVKKKKCREPEVSDKQNTRDTNASTAQKNVDVYEFMDNEDEKEVFELRPSTHAEKNKTTDNKDVPQPSTSKTNTYNDVPGNSSESGSDVDDFVYMSDDYMCSEGESSCLLSYVGDKKNLSPSKRRDAHEKNAVMGRIFKHNAVRSDKKSVKVKEPPKPKADFDQLFDSLLEDEPNSSALQNDGGTPKKDDFAMPQNYDKPSKLSKYNGSPSRTSDNSSPSNLNISSPNEHSIVSPKENSSSSIVDYGPSTSKTYDDISSLVDYGPSTSKKNDTISVKESKTVSPNEYETKTSKKHNAPQYYKSSKRRDSTPLKDEEVSHKSRDSKKEKSQEKSSKLDEGISTSYDLDADAFDQSSQYDDTGVARQRARRKCTVGKQNVLAETWSSESEPDGLPPRPNSAESVILNSARKKKGKKRDGQQSSSRRNNRHISFRKHDIEGRMSSSNRNTVSNNSSGGNRAGSDDSSAIDLYASPTPSTSHGYTSHAPRSGSSGSKPRPRTTAYGWSSGDEEQHQQQQQQQQEHLQLHGWIVGDSHKKLVTMLAHAKGRKRNNDDKRHLVD</sequence>
<name>A0A7E5VRZ4_TRINI</name>
<feature type="compositionally biased region" description="Polar residues" evidence="2">
    <location>
        <begin position="795"/>
        <end position="809"/>
    </location>
</feature>
<feature type="region of interest" description="Disordered" evidence="2">
    <location>
        <begin position="3357"/>
        <end position="3398"/>
    </location>
</feature>
<feature type="compositionally biased region" description="Basic and acidic residues" evidence="2">
    <location>
        <begin position="4866"/>
        <end position="4876"/>
    </location>
</feature>
<feature type="compositionally biased region" description="Basic and acidic residues" evidence="2">
    <location>
        <begin position="1570"/>
        <end position="1581"/>
    </location>
</feature>
<feature type="region of interest" description="Disordered" evidence="2">
    <location>
        <begin position="4300"/>
        <end position="4408"/>
    </location>
</feature>
<feature type="compositionally biased region" description="Low complexity" evidence="2">
    <location>
        <begin position="4759"/>
        <end position="4773"/>
    </location>
</feature>
<feature type="region of interest" description="Disordered" evidence="2">
    <location>
        <begin position="1633"/>
        <end position="1668"/>
    </location>
</feature>
<feature type="compositionally biased region" description="Basic and acidic residues" evidence="2">
    <location>
        <begin position="3372"/>
        <end position="3392"/>
    </location>
</feature>
<feature type="compositionally biased region" description="Basic and acidic residues" evidence="2">
    <location>
        <begin position="3217"/>
        <end position="3237"/>
    </location>
</feature>
<feature type="compositionally biased region" description="Basic and acidic residues" evidence="2">
    <location>
        <begin position="3077"/>
        <end position="3093"/>
    </location>
</feature>
<feature type="region of interest" description="Disordered" evidence="2">
    <location>
        <begin position="2553"/>
        <end position="2594"/>
    </location>
</feature>
<evidence type="ECO:0000259" key="3">
    <source>
        <dbReference type="PROSITE" id="PS50157"/>
    </source>
</evidence>
<keyword evidence="1" id="KW-0862">Zinc</keyword>
<reference evidence="5 6" key="1">
    <citation type="submission" date="2025-04" db="UniProtKB">
        <authorList>
            <consortium name="RefSeq"/>
        </authorList>
    </citation>
    <scope>IDENTIFICATION</scope>
</reference>
<feature type="compositionally biased region" description="Pro residues" evidence="2">
    <location>
        <begin position="2553"/>
        <end position="2571"/>
    </location>
</feature>
<dbReference type="InterPro" id="IPR013087">
    <property type="entry name" value="Znf_C2H2_type"/>
</dbReference>
<dbReference type="PROSITE" id="PS00028">
    <property type="entry name" value="ZINC_FINGER_C2H2_1"/>
    <property type="match status" value="2"/>
</dbReference>
<dbReference type="GeneID" id="113496189"/>
<feature type="region of interest" description="Disordered" evidence="2">
    <location>
        <begin position="1107"/>
        <end position="1160"/>
    </location>
</feature>
<dbReference type="Gene3D" id="3.30.160.60">
    <property type="entry name" value="Classic Zinc Finger"/>
    <property type="match status" value="1"/>
</dbReference>
<evidence type="ECO:0000313" key="5">
    <source>
        <dbReference type="RefSeq" id="XP_026731138.1"/>
    </source>
</evidence>
<feature type="compositionally biased region" description="Basic residues" evidence="2">
    <location>
        <begin position="4312"/>
        <end position="4325"/>
    </location>
</feature>
<dbReference type="RefSeq" id="XP_026731139.1">
    <property type="nucleotide sequence ID" value="XM_026875338.1"/>
</dbReference>
<feature type="compositionally biased region" description="Basic and acidic residues" evidence="2">
    <location>
        <begin position="2725"/>
        <end position="2747"/>
    </location>
</feature>
<feature type="compositionally biased region" description="Low complexity" evidence="2">
    <location>
        <begin position="3003"/>
        <end position="3022"/>
    </location>
</feature>
<feature type="region of interest" description="Disordered" evidence="2">
    <location>
        <begin position="3213"/>
        <end position="3246"/>
    </location>
</feature>
<proteinExistence type="predicted"/>
<feature type="compositionally biased region" description="Polar residues" evidence="2">
    <location>
        <begin position="4554"/>
        <end position="4570"/>
    </location>
</feature>
<feature type="region of interest" description="Disordered" evidence="2">
    <location>
        <begin position="1546"/>
        <end position="1612"/>
    </location>
</feature>
<dbReference type="OrthoDB" id="6382392at2759"/>
<feature type="compositionally biased region" description="Basic residues" evidence="2">
    <location>
        <begin position="685"/>
        <end position="701"/>
    </location>
</feature>
<feature type="region of interest" description="Disordered" evidence="2">
    <location>
        <begin position="678"/>
        <end position="873"/>
    </location>
</feature>
<dbReference type="Gene3D" id="2.160.20.80">
    <property type="entry name" value="E3 ubiquitin-protein ligase SopA"/>
    <property type="match status" value="1"/>
</dbReference>
<feature type="compositionally biased region" description="Polar residues" evidence="2">
    <location>
        <begin position="4384"/>
        <end position="4404"/>
    </location>
</feature>
<dbReference type="RefSeq" id="XP_026731138.1">
    <property type="nucleotide sequence ID" value="XM_026875337.1"/>
</dbReference>
<feature type="region of interest" description="Disordered" evidence="2">
    <location>
        <begin position="1354"/>
        <end position="1380"/>
    </location>
</feature>
<feature type="region of interest" description="Disordered" evidence="2">
    <location>
        <begin position="3462"/>
        <end position="3484"/>
    </location>
</feature>
<feature type="compositionally biased region" description="Polar residues" evidence="2">
    <location>
        <begin position="2383"/>
        <end position="2398"/>
    </location>
</feature>
<feature type="compositionally biased region" description="Low complexity" evidence="2">
    <location>
        <begin position="4830"/>
        <end position="4843"/>
    </location>
</feature>
<feature type="compositionally biased region" description="Basic residues" evidence="2">
    <location>
        <begin position="1143"/>
        <end position="1152"/>
    </location>
</feature>
<feature type="region of interest" description="Disordered" evidence="2">
    <location>
        <begin position="2445"/>
        <end position="2474"/>
    </location>
</feature>
<feature type="compositionally biased region" description="Polar residues" evidence="2">
    <location>
        <begin position="3357"/>
        <end position="3371"/>
    </location>
</feature>
<keyword evidence="1" id="KW-0479">Metal-binding</keyword>